<dbReference type="GO" id="GO:0006571">
    <property type="term" value="P:tyrosine biosynthetic process"/>
    <property type="evidence" value="ECO:0007669"/>
    <property type="project" value="InterPro"/>
</dbReference>
<dbReference type="GO" id="GO:0004665">
    <property type="term" value="F:prephenate dehydrogenase (NADP+) activity"/>
    <property type="evidence" value="ECO:0007669"/>
    <property type="project" value="InterPro"/>
</dbReference>
<evidence type="ECO:0000313" key="4">
    <source>
        <dbReference type="EMBL" id="MBK1784989.1"/>
    </source>
</evidence>
<dbReference type="InterPro" id="IPR046826">
    <property type="entry name" value="PDH_N"/>
</dbReference>
<comment type="caution">
    <text evidence="4">The sequence shown here is derived from an EMBL/GenBank/DDBJ whole genome shotgun (WGS) entry which is preliminary data.</text>
</comment>
<evidence type="ECO:0000313" key="5">
    <source>
        <dbReference type="Proteomes" id="UP000635245"/>
    </source>
</evidence>
<dbReference type="InterPro" id="IPR036291">
    <property type="entry name" value="NAD(P)-bd_dom_sf"/>
</dbReference>
<dbReference type="SUPFAM" id="SSF48179">
    <property type="entry name" value="6-phosphogluconate dehydrogenase C-terminal domain-like"/>
    <property type="match status" value="1"/>
</dbReference>
<dbReference type="GO" id="GO:0070403">
    <property type="term" value="F:NAD+ binding"/>
    <property type="evidence" value="ECO:0007669"/>
    <property type="project" value="InterPro"/>
</dbReference>
<dbReference type="Gene3D" id="3.40.50.720">
    <property type="entry name" value="NAD(P)-binding Rossmann-like Domain"/>
    <property type="match status" value="1"/>
</dbReference>
<name>A0A934V4R3_9PSEU</name>
<dbReference type="PROSITE" id="PS51176">
    <property type="entry name" value="PDH_ADH"/>
    <property type="match status" value="1"/>
</dbReference>
<dbReference type="Pfam" id="PF02153">
    <property type="entry name" value="PDH_N"/>
    <property type="match status" value="1"/>
</dbReference>
<accession>A0A934V4R3</accession>
<reference evidence="4" key="1">
    <citation type="submission" date="2020-12" db="EMBL/GenBank/DDBJ databases">
        <title>Prauserella sp. ASG 168, a novel actinomycete isolated from cave rock.</title>
        <authorList>
            <person name="Suriyachadkun C."/>
        </authorList>
    </citation>
    <scope>NUCLEOTIDE SEQUENCE</scope>
    <source>
        <strain evidence="4">ASG 168</strain>
    </source>
</reference>
<dbReference type="InterPro" id="IPR008927">
    <property type="entry name" value="6-PGluconate_DH-like_C_sf"/>
</dbReference>
<dbReference type="AlphaFoldDB" id="A0A934V4R3"/>
<dbReference type="EMBL" id="JAENJH010000002">
    <property type="protein sequence ID" value="MBK1784989.1"/>
    <property type="molecule type" value="Genomic_DNA"/>
</dbReference>
<dbReference type="GO" id="GO:0008977">
    <property type="term" value="F:prephenate dehydrogenase (NAD+) activity"/>
    <property type="evidence" value="ECO:0007669"/>
    <property type="project" value="UniProtKB-EC"/>
</dbReference>
<comment type="similarity">
    <text evidence="1">Belongs to the prephenate/arogenate dehydrogenase family.</text>
</comment>
<keyword evidence="2 4" id="KW-0560">Oxidoreductase</keyword>
<dbReference type="SUPFAM" id="SSF51735">
    <property type="entry name" value="NAD(P)-binding Rossmann-fold domains"/>
    <property type="match status" value="1"/>
</dbReference>
<dbReference type="Proteomes" id="UP000635245">
    <property type="component" value="Unassembled WGS sequence"/>
</dbReference>
<dbReference type="InterPro" id="IPR050812">
    <property type="entry name" value="Preph/Arog_dehydrog"/>
</dbReference>
<evidence type="ECO:0000259" key="3">
    <source>
        <dbReference type="PROSITE" id="PS51176"/>
    </source>
</evidence>
<dbReference type="Pfam" id="PF20463">
    <property type="entry name" value="PDH_C"/>
    <property type="match status" value="1"/>
</dbReference>
<dbReference type="EC" id="1.3.1.12" evidence="4"/>
<dbReference type="Gene3D" id="1.10.3660.10">
    <property type="entry name" value="6-phosphogluconate dehydrogenase C-terminal like domain"/>
    <property type="match status" value="1"/>
</dbReference>
<dbReference type="PANTHER" id="PTHR21363:SF0">
    <property type="entry name" value="PREPHENATE DEHYDROGENASE [NADP(+)]"/>
    <property type="match status" value="1"/>
</dbReference>
<dbReference type="InterPro" id="IPR003099">
    <property type="entry name" value="Prephen_DH"/>
</dbReference>
<sequence>MIGLGLIGGSVLRAAAAAGRTAWGATDSTVDAEAAVADGFTATVDVAGALRDAAERDAIVVLAVPLPAVERVLPLVAEHAPNCLLTDVTSVKVPVLDVVGRRLPDARFCGGHPMAGTAESGWAAGSATLFSGAAWVVCVEDDTDLDVWREVAALALDAGAHVVPTNAAAHDEVVARISHLPHLMAGVLAAVGAVGGPLAAALAAGSFRDGTRVAGSHPELVRAMTEGNRASLLPVLDEALGRLGAARGSLASTGGLAATIDAGHEGIRELDKYASAPHTGVRVDLGAPDARVGLLALGERGGRITALDGDVLTGEVR</sequence>
<proteinExistence type="inferred from homology"/>
<evidence type="ECO:0000256" key="1">
    <source>
        <dbReference type="ARBA" id="ARBA00007964"/>
    </source>
</evidence>
<evidence type="ECO:0000256" key="2">
    <source>
        <dbReference type="ARBA" id="ARBA00023002"/>
    </source>
</evidence>
<feature type="domain" description="Prephenate/arogenate dehydrogenase" evidence="3">
    <location>
        <begin position="1"/>
        <end position="281"/>
    </location>
</feature>
<dbReference type="PANTHER" id="PTHR21363">
    <property type="entry name" value="PREPHENATE DEHYDROGENASE"/>
    <property type="match status" value="1"/>
</dbReference>
<protein>
    <submittedName>
        <fullName evidence="4">Prephenate dehydrogenase</fullName>
        <ecNumber evidence="4">1.3.1.12</ecNumber>
    </submittedName>
</protein>
<keyword evidence="5" id="KW-1185">Reference proteome</keyword>
<dbReference type="NCBIfam" id="NF005108">
    <property type="entry name" value="PRK06545.1-6"/>
    <property type="match status" value="1"/>
</dbReference>
<dbReference type="InterPro" id="IPR046825">
    <property type="entry name" value="PDH_C"/>
</dbReference>
<gene>
    <name evidence="4" type="ORF">JHE00_11685</name>
</gene>
<organism evidence="4 5">
    <name type="scientific">Prauserella cavernicola</name>
    <dbReference type="NCBI Taxonomy" id="2800127"/>
    <lineage>
        <taxon>Bacteria</taxon>
        <taxon>Bacillati</taxon>
        <taxon>Actinomycetota</taxon>
        <taxon>Actinomycetes</taxon>
        <taxon>Pseudonocardiales</taxon>
        <taxon>Pseudonocardiaceae</taxon>
        <taxon>Prauserella</taxon>
    </lineage>
</organism>